<comment type="caution">
    <text evidence="1">The sequence shown here is derived from an EMBL/GenBank/DDBJ whole genome shotgun (WGS) entry which is preliminary data.</text>
</comment>
<name>A0A0F9CAD4_9ZZZZ</name>
<protein>
    <submittedName>
        <fullName evidence="1">Uncharacterized protein</fullName>
    </submittedName>
</protein>
<proteinExistence type="predicted"/>
<gene>
    <name evidence="1" type="ORF">LCGC14_2349460</name>
</gene>
<dbReference type="AlphaFoldDB" id="A0A0F9CAD4"/>
<organism evidence="1">
    <name type="scientific">marine sediment metagenome</name>
    <dbReference type="NCBI Taxonomy" id="412755"/>
    <lineage>
        <taxon>unclassified sequences</taxon>
        <taxon>metagenomes</taxon>
        <taxon>ecological metagenomes</taxon>
    </lineage>
</organism>
<accession>A0A0F9CAD4</accession>
<evidence type="ECO:0000313" key="1">
    <source>
        <dbReference type="EMBL" id="KKL46054.1"/>
    </source>
</evidence>
<reference evidence="1" key="1">
    <citation type="journal article" date="2015" name="Nature">
        <title>Complex archaea that bridge the gap between prokaryotes and eukaryotes.</title>
        <authorList>
            <person name="Spang A."/>
            <person name="Saw J.H."/>
            <person name="Jorgensen S.L."/>
            <person name="Zaremba-Niedzwiedzka K."/>
            <person name="Martijn J."/>
            <person name="Lind A.E."/>
            <person name="van Eijk R."/>
            <person name="Schleper C."/>
            <person name="Guy L."/>
            <person name="Ettema T.J."/>
        </authorList>
    </citation>
    <scope>NUCLEOTIDE SEQUENCE</scope>
</reference>
<sequence length="145" mass="16512">MMFWKFNDGGRIAAGYKGDTDDCVCRSIAIATELSYQHVYDGLIRSASTERRGKRKRGISHPRTGVYKATVRRYMESLGWVWVPTMFIGSGCKVHLRYGELPKGHLVVSVSKHTTAVIDWIVHDTHDPSRCGTRCVYGYFHEEVK</sequence>
<dbReference type="EMBL" id="LAZR01034172">
    <property type="protein sequence ID" value="KKL46054.1"/>
    <property type="molecule type" value="Genomic_DNA"/>
</dbReference>